<dbReference type="SUPFAM" id="SSF49599">
    <property type="entry name" value="TRAF domain-like"/>
    <property type="match status" value="1"/>
</dbReference>
<dbReference type="Pfam" id="PF00651">
    <property type="entry name" value="BTB"/>
    <property type="match status" value="1"/>
</dbReference>
<dbReference type="EMBL" id="CM016555">
    <property type="protein sequence ID" value="TKW20142.1"/>
    <property type="molecule type" value="Genomic_DNA"/>
</dbReference>
<evidence type="ECO:0000313" key="4">
    <source>
        <dbReference type="Proteomes" id="UP000298652"/>
    </source>
</evidence>
<dbReference type="CDD" id="cd00121">
    <property type="entry name" value="MATH"/>
    <property type="match status" value="1"/>
</dbReference>
<dbReference type="GO" id="GO:0016567">
    <property type="term" value="P:protein ubiquitination"/>
    <property type="evidence" value="ECO:0007669"/>
    <property type="project" value="InterPro"/>
</dbReference>
<dbReference type="SMART" id="SM00225">
    <property type="entry name" value="BTB"/>
    <property type="match status" value="1"/>
</dbReference>
<evidence type="ECO:0000259" key="2">
    <source>
        <dbReference type="PROSITE" id="PS50097"/>
    </source>
</evidence>
<dbReference type="Gene3D" id="3.30.710.10">
    <property type="entry name" value="Potassium Channel Kv1.1, Chain A"/>
    <property type="match status" value="1"/>
</dbReference>
<dbReference type="InterPro" id="IPR002083">
    <property type="entry name" value="MATH/TRAF_dom"/>
</dbReference>
<dbReference type="PANTHER" id="PTHR26379:SF477">
    <property type="entry name" value="OS08G0129000 PROTEIN"/>
    <property type="match status" value="1"/>
</dbReference>
<dbReference type="OMA" id="SLPVMHD"/>
<comment type="pathway">
    <text evidence="1">Protein modification; protein ubiquitination.</text>
</comment>
<dbReference type="Gramene" id="TKW20142">
    <property type="protein sequence ID" value="TKW20142"/>
    <property type="gene ID" value="SEVIR_4G066200v2"/>
</dbReference>
<reference evidence="3" key="1">
    <citation type="submission" date="2019-03" db="EMBL/GenBank/DDBJ databases">
        <title>WGS assembly of Setaria viridis.</title>
        <authorList>
            <person name="Huang P."/>
            <person name="Jenkins J."/>
            <person name="Grimwood J."/>
            <person name="Barry K."/>
            <person name="Healey A."/>
            <person name="Mamidi S."/>
            <person name="Sreedasyam A."/>
            <person name="Shu S."/>
            <person name="Feldman M."/>
            <person name="Wu J."/>
            <person name="Yu Y."/>
            <person name="Chen C."/>
            <person name="Johnson J."/>
            <person name="Rokhsar D."/>
            <person name="Baxter I."/>
            <person name="Schmutz J."/>
            <person name="Brutnell T."/>
            <person name="Kellogg E."/>
        </authorList>
    </citation>
    <scope>NUCLEOTIDE SEQUENCE [LARGE SCALE GENOMIC DNA]</scope>
</reference>
<sequence length="261" mass="28296">MAASERPRARTASTCSLETARGTHAFKISDYISQRGLVVRGGGGRFIQSAAFAVGAATTGASAATPTGRRRLARQLVSKNAEAMATFDLRLVDQQATGQSVVLCHVAKPRLFTTKAYGWGSTLGTSRFKKKSVLEASPYMRDDSIVIECDVTVVTNKKPRVELDFGEVPVPPSDLSDNLGKLLVGKKGADVTLKVGGEAFPAHRIVLAMRSPVFEAELYGPMEEKTSQHITVQDMQPDVFRALLHFIYTDSMPDMEGFDAR</sequence>
<dbReference type="InterPro" id="IPR011333">
    <property type="entry name" value="SKP1/BTB/POZ_sf"/>
</dbReference>
<protein>
    <recommendedName>
        <fullName evidence="2">BTB domain-containing protein</fullName>
    </recommendedName>
</protein>
<dbReference type="Gene3D" id="2.60.210.10">
    <property type="entry name" value="Apoptosis, Tumor Necrosis Factor Receptor Associated Protein 2, Chain A"/>
    <property type="match status" value="1"/>
</dbReference>
<proteinExistence type="predicted"/>
<keyword evidence="4" id="KW-1185">Reference proteome</keyword>
<dbReference type="Proteomes" id="UP000298652">
    <property type="component" value="Chromosome 4"/>
</dbReference>
<dbReference type="InterPro" id="IPR000210">
    <property type="entry name" value="BTB/POZ_dom"/>
</dbReference>
<dbReference type="InterPro" id="IPR045005">
    <property type="entry name" value="BPM1-6"/>
</dbReference>
<evidence type="ECO:0000313" key="3">
    <source>
        <dbReference type="EMBL" id="TKW20142.1"/>
    </source>
</evidence>
<dbReference type="SUPFAM" id="SSF54695">
    <property type="entry name" value="POZ domain"/>
    <property type="match status" value="1"/>
</dbReference>
<gene>
    <name evidence="3" type="ORF">SEVIR_4G066200v2</name>
</gene>
<evidence type="ECO:0000256" key="1">
    <source>
        <dbReference type="ARBA" id="ARBA00004906"/>
    </source>
</evidence>
<dbReference type="PANTHER" id="PTHR26379">
    <property type="entry name" value="BTB/POZ AND MATH DOMAIN-CONTAINING PROTEIN 1"/>
    <property type="match status" value="1"/>
</dbReference>
<dbReference type="AlphaFoldDB" id="A0A4U6UWF5"/>
<organism evidence="3 4">
    <name type="scientific">Setaria viridis</name>
    <name type="common">Green bristlegrass</name>
    <name type="synonym">Setaria italica subsp. viridis</name>
    <dbReference type="NCBI Taxonomy" id="4556"/>
    <lineage>
        <taxon>Eukaryota</taxon>
        <taxon>Viridiplantae</taxon>
        <taxon>Streptophyta</taxon>
        <taxon>Embryophyta</taxon>
        <taxon>Tracheophyta</taxon>
        <taxon>Spermatophyta</taxon>
        <taxon>Magnoliopsida</taxon>
        <taxon>Liliopsida</taxon>
        <taxon>Poales</taxon>
        <taxon>Poaceae</taxon>
        <taxon>PACMAD clade</taxon>
        <taxon>Panicoideae</taxon>
        <taxon>Panicodae</taxon>
        <taxon>Paniceae</taxon>
        <taxon>Cenchrinae</taxon>
        <taxon>Setaria</taxon>
    </lineage>
</organism>
<accession>A0A4U6UWF5</accession>
<dbReference type="PROSITE" id="PS50097">
    <property type="entry name" value="BTB"/>
    <property type="match status" value="1"/>
</dbReference>
<feature type="domain" description="BTB" evidence="2">
    <location>
        <begin position="189"/>
        <end position="256"/>
    </location>
</feature>
<name>A0A4U6UWF5_SETVI</name>
<dbReference type="InterPro" id="IPR008974">
    <property type="entry name" value="TRAF-like"/>
</dbReference>